<feature type="transmembrane region" description="Helical" evidence="1">
    <location>
        <begin position="79"/>
        <end position="97"/>
    </location>
</feature>
<dbReference type="AlphaFoldDB" id="A0A811JT22"/>
<keyword evidence="2" id="KW-0732">Signal</keyword>
<reference evidence="3" key="1">
    <citation type="submission" date="2020-09" db="EMBL/GenBank/DDBJ databases">
        <authorList>
            <person name="Kikuchi T."/>
        </authorList>
    </citation>
    <scope>NUCLEOTIDE SEQUENCE</scope>
    <source>
        <strain evidence="3">SH1</strain>
    </source>
</reference>
<evidence type="ECO:0000256" key="1">
    <source>
        <dbReference type="SAM" id="Phobius"/>
    </source>
</evidence>
<proteinExistence type="predicted"/>
<name>A0A811JT22_9BILA</name>
<dbReference type="EMBL" id="CAJFDH010000001">
    <property type="protein sequence ID" value="CAD5206495.1"/>
    <property type="molecule type" value="Genomic_DNA"/>
</dbReference>
<dbReference type="EMBL" id="CAJFCW020000001">
    <property type="protein sequence ID" value="CAG9082003.1"/>
    <property type="molecule type" value="Genomic_DNA"/>
</dbReference>
<dbReference type="OrthoDB" id="10528333at2759"/>
<keyword evidence="1" id="KW-0472">Membrane</keyword>
<accession>A0A811JT22</accession>
<comment type="caution">
    <text evidence="3">The sequence shown here is derived from an EMBL/GenBank/DDBJ whole genome shotgun (WGS) entry which is preliminary data.</text>
</comment>
<dbReference type="Proteomes" id="UP000783686">
    <property type="component" value="Unassembled WGS sequence"/>
</dbReference>
<dbReference type="Proteomes" id="UP000614601">
    <property type="component" value="Unassembled WGS sequence"/>
</dbReference>
<keyword evidence="1" id="KW-1133">Transmembrane helix</keyword>
<organism evidence="3 4">
    <name type="scientific">Bursaphelenchus okinawaensis</name>
    <dbReference type="NCBI Taxonomy" id="465554"/>
    <lineage>
        <taxon>Eukaryota</taxon>
        <taxon>Metazoa</taxon>
        <taxon>Ecdysozoa</taxon>
        <taxon>Nematoda</taxon>
        <taxon>Chromadorea</taxon>
        <taxon>Rhabditida</taxon>
        <taxon>Tylenchina</taxon>
        <taxon>Tylenchomorpha</taxon>
        <taxon>Aphelenchoidea</taxon>
        <taxon>Aphelenchoididae</taxon>
        <taxon>Bursaphelenchus</taxon>
    </lineage>
</organism>
<sequence>MTACNCLLLLFVIFYSTYGEPTTIEESQCPIGNKQYVNDHCYCFISSIDDDEIKTKVYLIKNQDACSDDFFSWWLFTSWPFFMVGIVLFVFGIQLWLKKRRCPREDREAPVTRCYTNRPPEYSAIYELPKYSDECPEGGVNVLHVDGFDQHNSPRNGCTRNNEKLPNNV</sequence>
<protein>
    <submittedName>
        <fullName evidence="3">Uncharacterized protein</fullName>
    </submittedName>
</protein>
<feature type="signal peptide" evidence="2">
    <location>
        <begin position="1"/>
        <end position="19"/>
    </location>
</feature>
<keyword evidence="1" id="KW-0812">Transmembrane</keyword>
<feature type="chain" id="PRO_5036220775" evidence="2">
    <location>
        <begin position="20"/>
        <end position="169"/>
    </location>
</feature>
<evidence type="ECO:0000313" key="3">
    <source>
        <dbReference type="EMBL" id="CAD5206495.1"/>
    </source>
</evidence>
<gene>
    <name evidence="3" type="ORF">BOKJ2_LOCUS1179</name>
</gene>
<evidence type="ECO:0000313" key="4">
    <source>
        <dbReference type="Proteomes" id="UP000614601"/>
    </source>
</evidence>
<keyword evidence="4" id="KW-1185">Reference proteome</keyword>
<evidence type="ECO:0000256" key="2">
    <source>
        <dbReference type="SAM" id="SignalP"/>
    </source>
</evidence>